<reference evidence="1 2" key="1">
    <citation type="submission" date="2020-02" db="EMBL/GenBank/DDBJ databases">
        <title>A complete genome of a marine bacterium Vibrio sp. ZWAL4003 isolated from the mangrove sediment with the ability to degrade polysaccharides.</title>
        <authorList>
            <person name="Wu J."/>
            <person name="Qu W."/>
            <person name="Zeng R."/>
        </authorList>
    </citation>
    <scope>NUCLEOTIDE SEQUENCE [LARGE SCALE GENOMIC DNA]</scope>
    <source>
        <strain evidence="1 2">ZWAL4003</strain>
    </source>
</reference>
<dbReference type="PANTHER" id="PTHR28255:SF1">
    <property type="entry name" value="UPF0303 PROTEIN YBR137W"/>
    <property type="match status" value="1"/>
</dbReference>
<dbReference type="NCBIfam" id="NF002696">
    <property type="entry name" value="PRK02487.1-5"/>
    <property type="match status" value="1"/>
</dbReference>
<sequence length="157" mass="17548">MSYTLESLIEQERELELCYFNQDVAWQLGSCIKSLAEQKGASISIEVFGFGQTLFQFCMMGSSADQLDWIRRKRNSVLCYGKSTYYLSLYNEGKKRVFETQPHIDPNEYCAHGGSFPIRIKGSGLVGAVSASGLASLDDHELVTQALKQALDSQKTQ</sequence>
<proteinExistence type="predicted"/>
<dbReference type="Pfam" id="PF03928">
    <property type="entry name" value="HbpS-like"/>
    <property type="match status" value="1"/>
</dbReference>
<organism evidence="1 2">
    <name type="scientific">Vibrio ziniensis</name>
    <dbReference type="NCBI Taxonomy" id="2711221"/>
    <lineage>
        <taxon>Bacteria</taxon>
        <taxon>Pseudomonadati</taxon>
        <taxon>Pseudomonadota</taxon>
        <taxon>Gammaproteobacteria</taxon>
        <taxon>Vibrionales</taxon>
        <taxon>Vibrionaceae</taxon>
        <taxon>Vibrio</taxon>
    </lineage>
</organism>
<protein>
    <submittedName>
        <fullName evidence="1">Heme-degrading domain-containing protein</fullName>
    </submittedName>
</protein>
<dbReference type="Gene3D" id="3.30.450.150">
    <property type="entry name" value="Haem-degrading domain"/>
    <property type="match status" value="1"/>
</dbReference>
<dbReference type="EMBL" id="CP049332">
    <property type="protein sequence ID" value="QIH43808.1"/>
    <property type="molecule type" value="Genomic_DNA"/>
</dbReference>
<keyword evidence="2" id="KW-1185">Reference proteome</keyword>
<dbReference type="KEGG" id="vzi:G5S32_17655"/>
<gene>
    <name evidence="1" type="ORF">G5S32_17655</name>
</gene>
<evidence type="ECO:0000313" key="2">
    <source>
        <dbReference type="Proteomes" id="UP000503003"/>
    </source>
</evidence>
<accession>A0A6G7CP60</accession>
<name>A0A6G7CP60_9VIBR</name>
<dbReference type="RefSeq" id="WP_165313474.1">
    <property type="nucleotide sequence ID" value="NZ_CP049332.1"/>
</dbReference>
<dbReference type="Proteomes" id="UP000503003">
    <property type="component" value="Chromosome 2"/>
</dbReference>
<dbReference type="PIRSF" id="PIRSF008757">
    <property type="entry name" value="UCP008757"/>
    <property type="match status" value="1"/>
</dbReference>
<dbReference type="SUPFAM" id="SSF143744">
    <property type="entry name" value="GlcG-like"/>
    <property type="match status" value="1"/>
</dbReference>
<evidence type="ECO:0000313" key="1">
    <source>
        <dbReference type="EMBL" id="QIH43808.1"/>
    </source>
</evidence>
<dbReference type="AlphaFoldDB" id="A0A6G7CP60"/>
<dbReference type="InterPro" id="IPR010371">
    <property type="entry name" value="YBR137W-like"/>
</dbReference>
<dbReference type="PANTHER" id="PTHR28255">
    <property type="match status" value="1"/>
</dbReference>
<dbReference type="InterPro" id="IPR005624">
    <property type="entry name" value="PduO/GlcC-like"/>
</dbReference>
<dbReference type="InterPro" id="IPR038084">
    <property type="entry name" value="PduO/GlcC-like_sf"/>
</dbReference>